<dbReference type="AlphaFoldDB" id="A0A6P3YH69"/>
<dbReference type="RefSeq" id="XP_014489253.1">
    <property type="nucleotide sequence ID" value="XM_014633767.1"/>
</dbReference>
<dbReference type="SUPFAM" id="SSF50978">
    <property type="entry name" value="WD40 repeat-like"/>
    <property type="match status" value="1"/>
</dbReference>
<evidence type="ECO:0000256" key="4">
    <source>
        <dbReference type="ARBA" id="ARBA00022737"/>
    </source>
</evidence>
<dbReference type="InterPro" id="IPR036322">
    <property type="entry name" value="WD40_repeat_dom_sf"/>
</dbReference>
<dbReference type="PANTHER" id="PTHR12442">
    <property type="entry name" value="DYNEIN INTERMEDIATE CHAIN"/>
    <property type="match status" value="1"/>
</dbReference>
<name>A0A6P3YH69_DINQU</name>
<dbReference type="InterPro" id="IPR001680">
    <property type="entry name" value="WD40_rpt"/>
</dbReference>
<dbReference type="GO" id="GO:0036159">
    <property type="term" value="P:inner dynein arm assembly"/>
    <property type="evidence" value="ECO:0007669"/>
    <property type="project" value="TreeGrafter"/>
</dbReference>
<dbReference type="PANTHER" id="PTHR12442:SF5">
    <property type="entry name" value="DYNEIN AXONEMAL INTERMEDIATE CHAIN 3"/>
    <property type="match status" value="1"/>
</dbReference>
<dbReference type="SMART" id="SM00320">
    <property type="entry name" value="WD40"/>
    <property type="match status" value="4"/>
</dbReference>
<evidence type="ECO:0000313" key="6">
    <source>
        <dbReference type="Proteomes" id="UP000515204"/>
    </source>
</evidence>
<feature type="compositionally biased region" description="Basic and acidic residues" evidence="5">
    <location>
        <begin position="257"/>
        <end position="280"/>
    </location>
</feature>
<dbReference type="Gene3D" id="2.130.10.10">
    <property type="entry name" value="YVTN repeat-like/Quinoprotein amine dehydrogenase"/>
    <property type="match status" value="2"/>
</dbReference>
<feature type="region of interest" description="Disordered" evidence="5">
    <location>
        <begin position="242"/>
        <end position="280"/>
    </location>
</feature>
<proteinExistence type="predicted"/>
<gene>
    <name evidence="7 8" type="primary">LOC106752223</name>
</gene>
<keyword evidence="4" id="KW-0677">Repeat</keyword>
<evidence type="ECO:0000313" key="7">
    <source>
        <dbReference type="RefSeq" id="XP_014489253.1"/>
    </source>
</evidence>
<dbReference type="GO" id="GO:0045503">
    <property type="term" value="F:dynein light chain binding"/>
    <property type="evidence" value="ECO:0007669"/>
    <property type="project" value="TreeGrafter"/>
</dbReference>
<dbReference type="GO" id="GO:0060294">
    <property type="term" value="P:cilium movement involved in cell motility"/>
    <property type="evidence" value="ECO:0007669"/>
    <property type="project" value="TreeGrafter"/>
</dbReference>
<sequence>MMKGVKCRRLGWTLLDENIENVERLSLVPKVQRELGCSVGEHVFLEYPWAFVPREAVLKLASMPGSSLEPHRSKIEAYGGETFLLGYSSVQLIACDFVICLTEDARSVIVKRNADISKKLREEVVRKIKKTGGPWESLGSDLDDRLLRSTRDFFQVEVCFSISSLGCERELSDRSSKDSWDSYAELLPYESFENVEKKRISRMIQTHFEPRDIEVQTYPGNPKNAWTQYVYEDTMGGIFREVGSDHSDAEEEEKSELEEKRETESSREASERTVETQKPTERGPLELFLMERAPEMIDAVCYNTVVNLHVDDIEALARRQFEIVAQSRDEVTAYAERFSLVDLHFAAGKVISDASWHPSLLDCVVVSYASSSSCDVIRSRDAPSRAEPTALLWSLDDPLRPRLSLRCHREIYCVSFCPTNGDFVIGGSASGQVVVWNIHGRLRDREDVEQRILDAGIASERGNSHEVPIRRIQWLPDNCRIEPSGKLTRLSASSSCQFVTIAEDGIVAIWDLLRYSITSQLKPSDLKGLDDTFRPIYRLNARPSKDSPFTPLYLCLPSDQVFQEGEQRQRDHGESEAADVDCTRRLWIGTAQGDLVCCTWEGQVFDVETSGLEECRLLGRSSAHDGPVTAILRSPHLHDVLLTTGGHVFAVWKDDYPELPLFRRRSDRVYTACCWSNRPGLFLTGTNLGDLEVWDIRCRANRPVLVQTISRRPITLLSLRESCGDGFRLLGAGDCSSAFRIFGEPAEPEDDIVERLDWFEEYVWREVRRKRMFSSWQKEFLRNDPGATGKRQARVDEERRVKLETARLQLHRQHEERLRLEAEEKMRQMPKSKDTVWKMRQQGRMKKVLLKKKRFVPRELEEKRLPLVRLAEERDRKMIKARNEAALQDKYFDNFVSFEFPEHYDLEGKGGSSEEQREMTKSEEMIGVYLREFRKIKEEAREIMEQRPYVPKFDRSICAKKGKEI</sequence>
<dbReference type="InterPro" id="IPR050687">
    <property type="entry name" value="Dynein_IC"/>
</dbReference>
<evidence type="ECO:0000256" key="3">
    <source>
        <dbReference type="ARBA" id="ARBA00022574"/>
    </source>
</evidence>
<evidence type="ECO:0000256" key="1">
    <source>
        <dbReference type="ARBA" id="ARBA00004496"/>
    </source>
</evidence>
<dbReference type="RefSeq" id="XP_014489254.1">
    <property type="nucleotide sequence ID" value="XM_014633768.1"/>
</dbReference>
<dbReference type="KEGG" id="dqu:106752223"/>
<protein>
    <submittedName>
        <fullName evidence="7 8">WD repeat-containing protein 63-like</fullName>
    </submittedName>
</protein>
<evidence type="ECO:0000256" key="5">
    <source>
        <dbReference type="SAM" id="MobiDB-lite"/>
    </source>
</evidence>
<accession>A0A6P3YH69</accession>
<dbReference type="OrthoDB" id="6619788at2759"/>
<keyword evidence="3" id="KW-0853">WD repeat</keyword>
<dbReference type="GeneID" id="106752223"/>
<dbReference type="GO" id="GO:0036156">
    <property type="term" value="C:inner dynein arm"/>
    <property type="evidence" value="ECO:0007669"/>
    <property type="project" value="TreeGrafter"/>
</dbReference>
<reference evidence="7 8" key="1">
    <citation type="submission" date="2025-04" db="UniProtKB">
        <authorList>
            <consortium name="RefSeq"/>
        </authorList>
    </citation>
    <scope>IDENTIFICATION</scope>
</reference>
<dbReference type="GO" id="GO:0045504">
    <property type="term" value="F:dynein heavy chain binding"/>
    <property type="evidence" value="ECO:0007669"/>
    <property type="project" value="TreeGrafter"/>
</dbReference>
<organism evidence="6 8">
    <name type="scientific">Dinoponera quadriceps</name>
    <name type="common">South American ant</name>
    <dbReference type="NCBI Taxonomy" id="609295"/>
    <lineage>
        <taxon>Eukaryota</taxon>
        <taxon>Metazoa</taxon>
        <taxon>Ecdysozoa</taxon>
        <taxon>Arthropoda</taxon>
        <taxon>Hexapoda</taxon>
        <taxon>Insecta</taxon>
        <taxon>Pterygota</taxon>
        <taxon>Neoptera</taxon>
        <taxon>Endopterygota</taxon>
        <taxon>Hymenoptera</taxon>
        <taxon>Apocrita</taxon>
        <taxon>Aculeata</taxon>
        <taxon>Formicoidea</taxon>
        <taxon>Formicidae</taxon>
        <taxon>Ponerinae</taxon>
        <taxon>Ponerini</taxon>
        <taxon>Dinoponera</taxon>
    </lineage>
</organism>
<keyword evidence="6" id="KW-1185">Reference proteome</keyword>
<evidence type="ECO:0000256" key="2">
    <source>
        <dbReference type="ARBA" id="ARBA00022490"/>
    </source>
</evidence>
<dbReference type="Proteomes" id="UP000515204">
    <property type="component" value="Unplaced"/>
</dbReference>
<evidence type="ECO:0000313" key="8">
    <source>
        <dbReference type="RefSeq" id="XP_014489254.1"/>
    </source>
</evidence>
<comment type="subcellular location">
    <subcellularLocation>
        <location evidence="1">Cytoplasm</location>
    </subcellularLocation>
</comment>
<keyword evidence="2" id="KW-0963">Cytoplasm</keyword>
<dbReference type="InterPro" id="IPR015943">
    <property type="entry name" value="WD40/YVTN_repeat-like_dom_sf"/>
</dbReference>